<organism evidence="1">
    <name type="scientific">bioreactor metagenome</name>
    <dbReference type="NCBI Taxonomy" id="1076179"/>
    <lineage>
        <taxon>unclassified sequences</taxon>
        <taxon>metagenomes</taxon>
        <taxon>ecological metagenomes</taxon>
    </lineage>
</organism>
<proteinExistence type="predicted"/>
<accession>A0A645H2H0</accession>
<name>A0A645H2H0_9ZZZZ</name>
<gene>
    <name evidence="1" type="ORF">SDC9_180692</name>
</gene>
<comment type="caution">
    <text evidence="1">The sequence shown here is derived from an EMBL/GenBank/DDBJ whole genome shotgun (WGS) entry which is preliminary data.</text>
</comment>
<sequence length="128" mass="14552">MAIGLDDQRDVQIARRGDAQQFLQIELARGVVQQVGAAERLGQLFYLVIAVSFGQGAFQRQVLPRFARMLNDLPIQMRAHQSDLVSVLPCRHADGRPHHSRTHYRNHSHKILLLFFSSIIISEITRKG</sequence>
<dbReference type="AlphaFoldDB" id="A0A645H2H0"/>
<dbReference type="EMBL" id="VSSQ01085601">
    <property type="protein sequence ID" value="MPN33208.1"/>
    <property type="molecule type" value="Genomic_DNA"/>
</dbReference>
<reference evidence="1" key="1">
    <citation type="submission" date="2019-08" db="EMBL/GenBank/DDBJ databases">
        <authorList>
            <person name="Kucharzyk K."/>
            <person name="Murdoch R.W."/>
            <person name="Higgins S."/>
            <person name="Loffler F."/>
        </authorList>
    </citation>
    <scope>NUCLEOTIDE SEQUENCE</scope>
</reference>
<protein>
    <submittedName>
        <fullName evidence="1">Uncharacterized protein</fullName>
    </submittedName>
</protein>
<evidence type="ECO:0000313" key="1">
    <source>
        <dbReference type="EMBL" id="MPN33208.1"/>
    </source>
</evidence>